<dbReference type="RefSeq" id="WP_251909268.1">
    <property type="nucleotide sequence ID" value="NZ_JAMRXG010000001.1"/>
</dbReference>
<dbReference type="AlphaFoldDB" id="A0A9X2E6B2"/>
<dbReference type="InterPro" id="IPR000415">
    <property type="entry name" value="Nitroreductase-like"/>
</dbReference>
<gene>
    <name evidence="1" type="ORF">NDR86_02870</name>
</gene>
<dbReference type="InterPro" id="IPR050627">
    <property type="entry name" value="Nitroreductase/BluB"/>
</dbReference>
<dbReference type="SUPFAM" id="SSF55469">
    <property type="entry name" value="FMN-dependent nitroreductase-like"/>
    <property type="match status" value="1"/>
</dbReference>
<reference evidence="1" key="1">
    <citation type="submission" date="2022-06" db="EMBL/GenBank/DDBJ databases">
        <title>Novel species in genus nocardia.</title>
        <authorList>
            <person name="Li F."/>
        </authorList>
    </citation>
    <scope>NUCLEOTIDE SEQUENCE</scope>
    <source>
        <strain evidence="1">CDC141</strain>
    </source>
</reference>
<dbReference type="NCBIfam" id="NF047509">
    <property type="entry name" value="Rv3131_FMN_oxido"/>
    <property type="match status" value="1"/>
</dbReference>
<keyword evidence="2" id="KW-1185">Reference proteome</keyword>
<comment type="caution">
    <text evidence="1">The sequence shown here is derived from an EMBL/GenBank/DDBJ whole genome shotgun (WGS) entry which is preliminary data.</text>
</comment>
<sequence>MNPVPTGEIIEQAVRLAGRAPSLHNSQPWRWVFDGTALRLFAVAERMLPTTDPSGRQLILSCGIALDHLRAAMAAAGWRTHVVRFPNPNRFDHLATVRFTPTPIVTDADRERVAAITTRRTDRLPFTEPKGWADFAPLLRTLVDPDDALLDVLGDDSRPRLSHASELTIALRRYESDYQAELQWWAGHVVAASGIPRSALINDEERDRVAVGRTFPTTHGDSRRSGIVDHSRIVVLSTDADDHDSVLRCGEAMSAVLLECTVAGYATCTLTHLTELPRSRTIVGELTGRTALPQALIRVGNAPAATDAPARTPRRPLAEILRIADTPSAP</sequence>
<dbReference type="Proteomes" id="UP001139157">
    <property type="component" value="Unassembled WGS sequence"/>
</dbReference>
<evidence type="ECO:0000313" key="2">
    <source>
        <dbReference type="Proteomes" id="UP001139157"/>
    </source>
</evidence>
<evidence type="ECO:0000313" key="1">
    <source>
        <dbReference type="EMBL" id="MCM6772411.1"/>
    </source>
</evidence>
<dbReference type="Gene3D" id="3.40.109.10">
    <property type="entry name" value="NADH Oxidase"/>
    <property type="match status" value="1"/>
</dbReference>
<protein>
    <submittedName>
        <fullName evidence="1">NAD(P)H nitroreductase</fullName>
    </submittedName>
</protein>
<name>A0A9X2E6B2_9NOCA</name>
<dbReference type="PANTHER" id="PTHR23026:SF123">
    <property type="entry name" value="NAD(P)H NITROREDUCTASE RV3131-RELATED"/>
    <property type="match status" value="1"/>
</dbReference>
<organism evidence="1 2">
    <name type="scientific">Nocardia pulmonis</name>
    <dbReference type="NCBI Taxonomy" id="2951408"/>
    <lineage>
        <taxon>Bacteria</taxon>
        <taxon>Bacillati</taxon>
        <taxon>Actinomycetota</taxon>
        <taxon>Actinomycetes</taxon>
        <taxon>Mycobacteriales</taxon>
        <taxon>Nocardiaceae</taxon>
        <taxon>Nocardia</taxon>
    </lineage>
</organism>
<proteinExistence type="predicted"/>
<dbReference type="GO" id="GO:0016491">
    <property type="term" value="F:oxidoreductase activity"/>
    <property type="evidence" value="ECO:0007669"/>
    <property type="project" value="InterPro"/>
</dbReference>
<dbReference type="EMBL" id="JAMRXG010000001">
    <property type="protein sequence ID" value="MCM6772411.1"/>
    <property type="molecule type" value="Genomic_DNA"/>
</dbReference>
<dbReference type="PANTHER" id="PTHR23026">
    <property type="entry name" value="NADPH NITROREDUCTASE"/>
    <property type="match status" value="1"/>
</dbReference>
<accession>A0A9X2E6B2</accession>